<evidence type="ECO:0000313" key="3">
    <source>
        <dbReference type="Proteomes" id="UP000624419"/>
    </source>
</evidence>
<feature type="region of interest" description="Disordered" evidence="1">
    <location>
        <begin position="1"/>
        <end position="39"/>
    </location>
</feature>
<dbReference type="EMBL" id="JABBXD010000011">
    <property type="protein sequence ID" value="MBD3587169.1"/>
    <property type="molecule type" value="Genomic_DNA"/>
</dbReference>
<dbReference type="Proteomes" id="UP000624419">
    <property type="component" value="Unassembled WGS sequence"/>
</dbReference>
<evidence type="ECO:0000256" key="1">
    <source>
        <dbReference type="SAM" id="MobiDB-lite"/>
    </source>
</evidence>
<protein>
    <submittedName>
        <fullName evidence="2">Uncharacterized protein</fullName>
    </submittedName>
</protein>
<gene>
    <name evidence="2" type="ORF">HHX48_15605</name>
</gene>
<comment type="caution">
    <text evidence="2">The sequence shown here is derived from an EMBL/GenBank/DDBJ whole genome shotgun (WGS) entry which is preliminary data.</text>
</comment>
<name>A0ABR8LT82_9ALTE</name>
<accession>A0ABR8LT82</accession>
<keyword evidence="3" id="KW-1185">Reference proteome</keyword>
<sequence length="53" mass="5869">MITSNTENGLQKATQLLNQPSTDKQVCKQPSESQKQGQEFTEIMGKMKLQQGG</sequence>
<dbReference type="RefSeq" id="WP_168190725.1">
    <property type="nucleotide sequence ID" value="NZ_JABBXD010000011.1"/>
</dbReference>
<proteinExistence type="predicted"/>
<evidence type="ECO:0000313" key="2">
    <source>
        <dbReference type="EMBL" id="MBD3587169.1"/>
    </source>
</evidence>
<organism evidence="2 3">
    <name type="scientific">Salinimonas profundi</name>
    <dbReference type="NCBI Taxonomy" id="2729140"/>
    <lineage>
        <taxon>Bacteria</taxon>
        <taxon>Pseudomonadati</taxon>
        <taxon>Pseudomonadota</taxon>
        <taxon>Gammaproteobacteria</taxon>
        <taxon>Alteromonadales</taxon>
        <taxon>Alteromonadaceae</taxon>
        <taxon>Alteromonas/Salinimonas group</taxon>
        <taxon>Salinimonas</taxon>
    </lineage>
</organism>
<reference evidence="2 3" key="1">
    <citation type="submission" date="2020-04" db="EMBL/GenBank/DDBJ databases">
        <title>Salinimonas sp. HHU 13199.</title>
        <authorList>
            <person name="Cui X."/>
            <person name="Zhang D."/>
        </authorList>
    </citation>
    <scope>NUCLEOTIDE SEQUENCE [LARGE SCALE GENOMIC DNA]</scope>
    <source>
        <strain evidence="2 3">HHU 13199</strain>
    </source>
</reference>